<protein>
    <recommendedName>
        <fullName evidence="3">Polymerase nucleotidyl transferase domain-containing protein</fullName>
    </recommendedName>
</protein>
<evidence type="ECO:0008006" key="3">
    <source>
        <dbReference type="Google" id="ProtNLM"/>
    </source>
</evidence>
<proteinExistence type="predicted"/>
<evidence type="ECO:0000313" key="2">
    <source>
        <dbReference type="Proteomes" id="UP001341135"/>
    </source>
</evidence>
<dbReference type="Proteomes" id="UP001341135">
    <property type="component" value="Chromosome"/>
</dbReference>
<sequence length="152" mass="17052">MSLPCLYECIAHELERVRIAVKNTMQKSRGTPPLWDTMEWQKSKRLIARAIASCLCRTVGCEVYIIDVHGGEPSSGLGGKDIDLVIDCPLHVNTDSVEETVESLVAAMLEDILADNPYRVLGVPNLVELHTSKEYLFEKYLRSGPPYVFRLC</sequence>
<dbReference type="RefSeq" id="WP_338251341.1">
    <property type="nucleotide sequence ID" value="NZ_AP028907.1"/>
</dbReference>
<keyword evidence="2" id="KW-1185">Reference proteome</keyword>
<dbReference type="EMBL" id="AP028907">
    <property type="protein sequence ID" value="BES80801.1"/>
    <property type="molecule type" value="Genomic_DNA"/>
</dbReference>
<accession>A0ABM8ITA0</accession>
<organism evidence="1 2">
    <name type="scientific">Pyrodictium abyssi</name>
    <dbReference type="NCBI Taxonomy" id="54256"/>
    <lineage>
        <taxon>Archaea</taxon>
        <taxon>Thermoproteota</taxon>
        <taxon>Thermoprotei</taxon>
        <taxon>Desulfurococcales</taxon>
        <taxon>Pyrodictiaceae</taxon>
        <taxon>Pyrodictium</taxon>
    </lineage>
</organism>
<name>A0ABM8ITA0_9CREN</name>
<dbReference type="GeneID" id="89288398"/>
<gene>
    <name evidence="1" type="ORF">PABY_03680</name>
</gene>
<evidence type="ECO:0000313" key="1">
    <source>
        <dbReference type="EMBL" id="BES80801.1"/>
    </source>
</evidence>
<reference evidence="1 2" key="1">
    <citation type="submission" date="2023-09" db="EMBL/GenBank/DDBJ databases">
        <title>Pyrofollis japonicus gen. nov. sp. nov., a novel member of the family Pyrodictiaceae isolated from the Iheya North hydrothermal field.</title>
        <authorList>
            <person name="Miyazaki U."/>
            <person name="Sanari M."/>
            <person name="Tame A."/>
            <person name="Kitajima M."/>
            <person name="Okamoto A."/>
            <person name="Sawayama S."/>
            <person name="Miyazaki J."/>
            <person name="Takai K."/>
            <person name="Nakagawa S."/>
        </authorList>
    </citation>
    <scope>NUCLEOTIDE SEQUENCE [LARGE SCALE GENOMIC DNA]</scope>
    <source>
        <strain evidence="1 2">AV2</strain>
    </source>
</reference>